<keyword evidence="5" id="KW-0067">ATP-binding</keyword>
<dbReference type="InterPro" id="IPR011868">
    <property type="entry name" value="ModC_ABC_ATP-bd"/>
</dbReference>
<dbReference type="PROSITE" id="PS00211">
    <property type="entry name" value="ABC_TRANSPORTER_1"/>
    <property type="match status" value="1"/>
</dbReference>
<dbReference type="AlphaFoldDB" id="A0A225DKB5"/>
<feature type="domain" description="Mop" evidence="8">
    <location>
        <begin position="296"/>
        <end position="360"/>
    </location>
</feature>
<dbReference type="PROSITE" id="PS51866">
    <property type="entry name" value="MOP"/>
    <property type="match status" value="1"/>
</dbReference>
<dbReference type="SUPFAM" id="SSF50331">
    <property type="entry name" value="MOP-like"/>
    <property type="match status" value="1"/>
</dbReference>
<keyword evidence="10" id="KW-1185">Reference proteome</keyword>
<keyword evidence="3" id="KW-0472">Membrane</keyword>
<dbReference type="PANTHER" id="PTHR42781">
    <property type="entry name" value="SPERMIDINE/PUTRESCINE IMPORT ATP-BINDING PROTEIN POTA"/>
    <property type="match status" value="1"/>
</dbReference>
<protein>
    <submittedName>
        <fullName evidence="9">Molybdate ABC transporter ATPase</fullName>
    </submittedName>
</protein>
<dbReference type="Gene3D" id="3.40.50.300">
    <property type="entry name" value="P-loop containing nucleotide triphosphate hydrolases"/>
    <property type="match status" value="1"/>
</dbReference>
<dbReference type="PANTHER" id="PTHR42781:SF4">
    <property type="entry name" value="SPERMIDINE_PUTRESCINE IMPORT ATP-BINDING PROTEIN POTA"/>
    <property type="match status" value="1"/>
</dbReference>
<dbReference type="InterPro" id="IPR003593">
    <property type="entry name" value="AAA+_ATPase"/>
</dbReference>
<dbReference type="InterPro" id="IPR004606">
    <property type="entry name" value="Mop_domain"/>
</dbReference>
<dbReference type="GO" id="GO:0016887">
    <property type="term" value="F:ATP hydrolysis activity"/>
    <property type="evidence" value="ECO:0007669"/>
    <property type="project" value="InterPro"/>
</dbReference>
<dbReference type="SMART" id="SM00382">
    <property type="entry name" value="AAA"/>
    <property type="match status" value="1"/>
</dbReference>
<keyword evidence="1" id="KW-0813">Transport</keyword>
<dbReference type="EMBL" id="NIDE01000005">
    <property type="protein sequence ID" value="OWK41891.1"/>
    <property type="molecule type" value="Genomic_DNA"/>
</dbReference>
<dbReference type="OrthoDB" id="9790614at2"/>
<evidence type="ECO:0000256" key="1">
    <source>
        <dbReference type="ARBA" id="ARBA00022448"/>
    </source>
</evidence>
<dbReference type="RefSeq" id="WP_088255116.1">
    <property type="nucleotide sequence ID" value="NZ_NIDE01000005.1"/>
</dbReference>
<accession>A0A225DKB5</accession>
<keyword evidence="4" id="KW-0547">Nucleotide-binding</keyword>
<dbReference type="InterPro" id="IPR027417">
    <property type="entry name" value="P-loop_NTPase"/>
</dbReference>
<evidence type="ECO:0000313" key="9">
    <source>
        <dbReference type="EMBL" id="OWK41891.1"/>
    </source>
</evidence>
<evidence type="ECO:0000256" key="3">
    <source>
        <dbReference type="ARBA" id="ARBA00022519"/>
    </source>
</evidence>
<proteinExistence type="predicted"/>
<keyword evidence="2 6" id="KW-0500">Molybdenum</keyword>
<dbReference type="InterPro" id="IPR017871">
    <property type="entry name" value="ABC_transporter-like_CS"/>
</dbReference>
<organism evidence="9 10">
    <name type="scientific">Fimbriiglobus ruber</name>
    <dbReference type="NCBI Taxonomy" id="1908690"/>
    <lineage>
        <taxon>Bacteria</taxon>
        <taxon>Pseudomonadati</taxon>
        <taxon>Planctomycetota</taxon>
        <taxon>Planctomycetia</taxon>
        <taxon>Gemmatales</taxon>
        <taxon>Gemmataceae</taxon>
        <taxon>Fimbriiglobus</taxon>
    </lineage>
</organism>
<dbReference type="InterPro" id="IPR050093">
    <property type="entry name" value="ABC_SmlMolc_Importer"/>
</dbReference>
<dbReference type="InterPro" id="IPR005116">
    <property type="entry name" value="Transp-assoc_OB_typ1"/>
</dbReference>
<name>A0A225DKB5_9BACT</name>
<evidence type="ECO:0000256" key="2">
    <source>
        <dbReference type="ARBA" id="ARBA00022505"/>
    </source>
</evidence>
<dbReference type="Gene3D" id="2.40.50.100">
    <property type="match status" value="1"/>
</dbReference>
<dbReference type="GO" id="GO:0016020">
    <property type="term" value="C:membrane"/>
    <property type="evidence" value="ECO:0007669"/>
    <property type="project" value="InterPro"/>
</dbReference>
<dbReference type="PROSITE" id="PS50893">
    <property type="entry name" value="ABC_TRANSPORTER_2"/>
    <property type="match status" value="1"/>
</dbReference>
<keyword evidence="3" id="KW-0997">Cell inner membrane</keyword>
<evidence type="ECO:0000313" key="10">
    <source>
        <dbReference type="Proteomes" id="UP000214646"/>
    </source>
</evidence>
<dbReference type="NCBIfam" id="TIGR02142">
    <property type="entry name" value="modC_ABC"/>
    <property type="match status" value="1"/>
</dbReference>
<dbReference type="InterPro" id="IPR008995">
    <property type="entry name" value="Mo/tungstate-bd_C_term_dom"/>
</dbReference>
<dbReference type="Proteomes" id="UP000214646">
    <property type="component" value="Unassembled WGS sequence"/>
</dbReference>
<sequence>MSSALVARFEKRFAGGTVVRADWERPADQFSVTALFGPSGCGKTTVLRCLAGLEKPEIGTLVFGGETWSDADRRIFLSPQRRGVGFLFQDYALFPHLTVAGNIAYGLSGLSRTERFRRVADILDVLHLNGLGDRYPGQVSGGERQRVALARALVCRPRLLLLDEPLSALDAPTRERLRPELRRVLAGFGVPAIVVTHDRTEAAALADHLVVMDRGKVCQDGPVADVFARPADAAVARIVGTDTVVPGRVVGADSGLAVVAVGPARLLAVPPDSLTNDVFVCIRAEEVVLVGGEAGASSARNRLPGTVAAVAAEGPLVRVSLDCGFPLVALVTRPSCAELGLVPGTVVTALVKAPAVHIIPRGS</sequence>
<comment type="caution">
    <text evidence="9">The sequence shown here is derived from an EMBL/GenBank/DDBJ whole genome shotgun (WGS) entry which is preliminary data.</text>
</comment>
<dbReference type="GO" id="GO:0015098">
    <property type="term" value="F:molybdate ion transmembrane transporter activity"/>
    <property type="evidence" value="ECO:0007669"/>
    <property type="project" value="InterPro"/>
</dbReference>
<evidence type="ECO:0000256" key="6">
    <source>
        <dbReference type="PROSITE-ProRule" id="PRU01213"/>
    </source>
</evidence>
<keyword evidence="3" id="KW-1003">Cell membrane</keyword>
<evidence type="ECO:0000259" key="8">
    <source>
        <dbReference type="PROSITE" id="PS51866"/>
    </source>
</evidence>
<gene>
    <name evidence="9" type="ORF">FRUB_03969</name>
</gene>
<reference evidence="10" key="1">
    <citation type="submission" date="2017-06" db="EMBL/GenBank/DDBJ databases">
        <title>Genome analysis of Fimbriiglobus ruber SP5, the first member of the order Planctomycetales with confirmed chitinolytic capability.</title>
        <authorList>
            <person name="Ravin N.V."/>
            <person name="Rakitin A.L."/>
            <person name="Ivanova A.A."/>
            <person name="Beletsky A.V."/>
            <person name="Kulichevskaya I.S."/>
            <person name="Mardanov A.V."/>
            <person name="Dedysh S.N."/>
        </authorList>
    </citation>
    <scope>NUCLEOTIDE SEQUENCE [LARGE SCALE GENOMIC DNA]</scope>
    <source>
        <strain evidence="10">SP5</strain>
    </source>
</reference>
<dbReference type="GO" id="GO:0140359">
    <property type="term" value="F:ABC-type transporter activity"/>
    <property type="evidence" value="ECO:0007669"/>
    <property type="project" value="InterPro"/>
</dbReference>
<evidence type="ECO:0000259" key="7">
    <source>
        <dbReference type="PROSITE" id="PS50893"/>
    </source>
</evidence>
<dbReference type="GO" id="GO:0005524">
    <property type="term" value="F:ATP binding"/>
    <property type="evidence" value="ECO:0007669"/>
    <property type="project" value="UniProtKB-KW"/>
</dbReference>
<evidence type="ECO:0000256" key="4">
    <source>
        <dbReference type="ARBA" id="ARBA00022741"/>
    </source>
</evidence>
<dbReference type="Pfam" id="PF03459">
    <property type="entry name" value="TOBE"/>
    <property type="match status" value="1"/>
</dbReference>
<dbReference type="SUPFAM" id="SSF52540">
    <property type="entry name" value="P-loop containing nucleoside triphosphate hydrolases"/>
    <property type="match status" value="1"/>
</dbReference>
<dbReference type="InterPro" id="IPR003439">
    <property type="entry name" value="ABC_transporter-like_ATP-bd"/>
</dbReference>
<feature type="domain" description="ABC transporter" evidence="7">
    <location>
        <begin position="1"/>
        <end position="239"/>
    </location>
</feature>
<dbReference type="Pfam" id="PF00005">
    <property type="entry name" value="ABC_tran"/>
    <property type="match status" value="1"/>
</dbReference>
<evidence type="ECO:0000256" key="5">
    <source>
        <dbReference type="ARBA" id="ARBA00022840"/>
    </source>
</evidence>